<gene>
    <name evidence="2" type="ORF">K450DRAFT_219742</name>
</gene>
<keyword evidence="3" id="KW-1185">Reference proteome</keyword>
<dbReference type="GeneID" id="75910762"/>
<dbReference type="RefSeq" id="XP_051449413.1">
    <property type="nucleotide sequence ID" value="XM_051585414.1"/>
</dbReference>
<protein>
    <recommendedName>
        <fullName evidence="1">Nucleotide-diphospho-sugar transferase domain-containing protein</fullName>
    </recommendedName>
</protein>
<dbReference type="PANTHER" id="PTHR47032">
    <property type="entry name" value="UDP-D-XYLOSE:L-FUCOSE ALPHA-1,3-D-XYLOSYLTRANSFERASE-RELATED"/>
    <property type="match status" value="1"/>
</dbReference>
<dbReference type="AlphaFoldDB" id="A0AAD5EIY3"/>
<evidence type="ECO:0000313" key="2">
    <source>
        <dbReference type="EMBL" id="KAI8584409.1"/>
    </source>
</evidence>
<dbReference type="PANTHER" id="PTHR47032:SF1">
    <property type="entry name" value="UDP-D-XYLOSE:L-FUCOSE ALPHA-1,3-D-XYLOSYLTRANSFERASE-RELATED"/>
    <property type="match status" value="1"/>
</dbReference>
<dbReference type="InterPro" id="IPR052636">
    <property type="entry name" value="UDP-D-xylose:L-fucose_XylT"/>
</dbReference>
<dbReference type="EMBL" id="MU620893">
    <property type="protein sequence ID" value="KAI8584409.1"/>
    <property type="molecule type" value="Genomic_DNA"/>
</dbReference>
<reference evidence="2" key="2">
    <citation type="journal article" date="2022" name="Proc. Natl. Acad. Sci. U.S.A.">
        <title>Diploid-dominant life cycles characterize the early evolution of Fungi.</title>
        <authorList>
            <person name="Amses K.R."/>
            <person name="Simmons D.R."/>
            <person name="Longcore J.E."/>
            <person name="Mondo S.J."/>
            <person name="Seto K."/>
            <person name="Jeronimo G.H."/>
            <person name="Bonds A.E."/>
            <person name="Quandt C.A."/>
            <person name="Davis W.J."/>
            <person name="Chang Y."/>
            <person name="Federici B.A."/>
            <person name="Kuo A."/>
            <person name="LaButti K."/>
            <person name="Pangilinan J."/>
            <person name="Andreopoulos W."/>
            <person name="Tritt A."/>
            <person name="Riley R."/>
            <person name="Hundley H."/>
            <person name="Johnson J."/>
            <person name="Lipzen A."/>
            <person name="Barry K."/>
            <person name="Lang B.F."/>
            <person name="Cuomo C.A."/>
            <person name="Buchler N.E."/>
            <person name="Grigoriev I.V."/>
            <person name="Spatafora J.W."/>
            <person name="Stajich J.E."/>
            <person name="James T.Y."/>
        </authorList>
    </citation>
    <scope>NUCLEOTIDE SEQUENCE</scope>
    <source>
        <strain evidence="2">AG</strain>
    </source>
</reference>
<dbReference type="Pfam" id="PF03407">
    <property type="entry name" value="Nucleotid_trans"/>
    <property type="match status" value="1"/>
</dbReference>
<dbReference type="GO" id="GO:0016757">
    <property type="term" value="F:glycosyltransferase activity"/>
    <property type="evidence" value="ECO:0007669"/>
    <property type="project" value="TreeGrafter"/>
</dbReference>
<feature type="domain" description="Nucleotide-diphospho-sugar transferase" evidence="1">
    <location>
        <begin position="98"/>
        <end position="309"/>
    </location>
</feature>
<reference evidence="2" key="1">
    <citation type="submission" date="2021-06" db="EMBL/GenBank/DDBJ databases">
        <authorList>
            <consortium name="DOE Joint Genome Institute"/>
            <person name="Mondo S.J."/>
            <person name="Amses K.R."/>
            <person name="Simmons D.R."/>
            <person name="Longcore J.E."/>
            <person name="Seto K."/>
            <person name="Alves G.H."/>
            <person name="Bonds A.E."/>
            <person name="Quandt C.A."/>
            <person name="Davis W.J."/>
            <person name="Chang Y."/>
            <person name="Letcher P.M."/>
            <person name="Powell M.J."/>
            <person name="Kuo A."/>
            <person name="Labutti K."/>
            <person name="Pangilinan J."/>
            <person name="Andreopoulos W."/>
            <person name="Tritt A."/>
            <person name="Riley R."/>
            <person name="Hundley H."/>
            <person name="Johnson J."/>
            <person name="Lipzen A."/>
            <person name="Barry K."/>
            <person name="Berbee M.L."/>
            <person name="Buchler N.E."/>
            <person name="Grigoriev I.V."/>
            <person name="Spatafora J.W."/>
            <person name="Stajich J.E."/>
            <person name="James T.Y."/>
        </authorList>
    </citation>
    <scope>NUCLEOTIDE SEQUENCE</scope>
    <source>
        <strain evidence="2">AG</strain>
    </source>
</reference>
<evidence type="ECO:0000313" key="3">
    <source>
        <dbReference type="Proteomes" id="UP001206595"/>
    </source>
</evidence>
<dbReference type="InterPro" id="IPR005069">
    <property type="entry name" value="Nucl-diP-sugar_transferase"/>
</dbReference>
<organism evidence="2 3">
    <name type="scientific">Umbelopsis ramanniana AG</name>
    <dbReference type="NCBI Taxonomy" id="1314678"/>
    <lineage>
        <taxon>Eukaryota</taxon>
        <taxon>Fungi</taxon>
        <taxon>Fungi incertae sedis</taxon>
        <taxon>Mucoromycota</taxon>
        <taxon>Mucoromycotina</taxon>
        <taxon>Umbelopsidomycetes</taxon>
        <taxon>Umbelopsidales</taxon>
        <taxon>Umbelopsidaceae</taxon>
        <taxon>Umbelopsis</taxon>
    </lineage>
</organism>
<accession>A0AAD5EIY3</accession>
<evidence type="ECO:0000259" key="1">
    <source>
        <dbReference type="Pfam" id="PF03407"/>
    </source>
</evidence>
<dbReference type="Proteomes" id="UP001206595">
    <property type="component" value="Unassembled WGS sequence"/>
</dbReference>
<name>A0AAD5EIY3_UMBRA</name>
<dbReference type="GO" id="GO:0005794">
    <property type="term" value="C:Golgi apparatus"/>
    <property type="evidence" value="ECO:0007669"/>
    <property type="project" value="TreeGrafter"/>
</dbReference>
<comment type="caution">
    <text evidence="2">The sequence shown here is derived from an EMBL/GenBank/DDBJ whole genome shotgun (WGS) entry which is preliminary data.</text>
</comment>
<sequence length="322" mass="36554">MKHNLTVVAAICIFIVVALFSFNGLPDNEVDDDSHSQLLDYKLITSNKSVSAPNADMMAMIDNNILDSKNNVLLTAVANSGMANYTLNWIESLKRCDIDKFMVFAIDSELVETLSAAGYENNVIAIPDDWFHTPVSNSLISWGNMHDYLPVTASKSLVVEHLLYLNITVWFSDVDIVFLSPNIYEYLLHKFRIRPATDALFQQRGIKDNNDINSGFFIMKPTDLMKHIISTSISVQDEDNAKYKKSKLTQQRAINRVIQSLNIDFYTSPLVLLEMELFPVGNVYYDMNIPMKYGFNPLMVHGNFRDGAEKEVALRKAGLWYI</sequence>
<proteinExistence type="predicted"/>